<dbReference type="SUPFAM" id="SSF51230">
    <property type="entry name" value="Single hybrid motif"/>
    <property type="match status" value="1"/>
</dbReference>
<gene>
    <name evidence="6" type="ORF">QQX04_00280</name>
</gene>
<accession>A0ABT8FX07</accession>
<dbReference type="EMBL" id="JAUHPV010000001">
    <property type="protein sequence ID" value="MDN4471425.1"/>
    <property type="molecule type" value="Genomic_DNA"/>
</dbReference>
<evidence type="ECO:0000256" key="3">
    <source>
        <dbReference type="ARBA" id="ARBA00022692"/>
    </source>
</evidence>
<protein>
    <submittedName>
        <fullName evidence="6">Biotin/lipoyl-binding protein</fullName>
    </submittedName>
</protein>
<organism evidence="6 7">
    <name type="scientific">Demequina zhanjiangensis</name>
    <dbReference type="NCBI Taxonomy" id="3051659"/>
    <lineage>
        <taxon>Bacteria</taxon>
        <taxon>Bacillati</taxon>
        <taxon>Actinomycetota</taxon>
        <taxon>Actinomycetes</taxon>
        <taxon>Micrococcales</taxon>
        <taxon>Demequinaceae</taxon>
        <taxon>Demequina</taxon>
    </lineage>
</organism>
<dbReference type="InterPro" id="IPR050739">
    <property type="entry name" value="MFP"/>
</dbReference>
<name>A0ABT8FX07_9MICO</name>
<evidence type="ECO:0000313" key="6">
    <source>
        <dbReference type="EMBL" id="MDN4471425.1"/>
    </source>
</evidence>
<comment type="similarity">
    <text evidence="2">Belongs to the membrane fusion protein (MFP) (TC 8.A.1) family.</text>
</comment>
<evidence type="ECO:0000256" key="2">
    <source>
        <dbReference type="ARBA" id="ARBA00009477"/>
    </source>
</evidence>
<evidence type="ECO:0000256" key="4">
    <source>
        <dbReference type="ARBA" id="ARBA00022989"/>
    </source>
</evidence>
<keyword evidence="5" id="KW-0472">Membrane</keyword>
<evidence type="ECO:0000313" key="7">
    <source>
        <dbReference type="Proteomes" id="UP001172738"/>
    </source>
</evidence>
<comment type="subcellular location">
    <subcellularLocation>
        <location evidence="1">Membrane</location>
        <topology evidence="1">Single-pass membrane protein</topology>
    </subcellularLocation>
</comment>
<dbReference type="PANTHER" id="PTHR30386">
    <property type="entry name" value="MEMBRANE FUSION SUBUNIT OF EMRAB-TOLC MULTIDRUG EFFLUX PUMP"/>
    <property type="match status" value="1"/>
</dbReference>
<evidence type="ECO:0000256" key="5">
    <source>
        <dbReference type="ARBA" id="ARBA00023136"/>
    </source>
</evidence>
<dbReference type="Gene3D" id="2.40.50.100">
    <property type="match status" value="1"/>
</dbReference>
<keyword evidence="7" id="KW-1185">Reference proteome</keyword>
<dbReference type="InterPro" id="IPR011053">
    <property type="entry name" value="Single_hybrid_motif"/>
</dbReference>
<evidence type="ECO:0000256" key="1">
    <source>
        <dbReference type="ARBA" id="ARBA00004167"/>
    </source>
</evidence>
<dbReference type="Proteomes" id="UP001172738">
    <property type="component" value="Unassembled WGS sequence"/>
</dbReference>
<keyword evidence="4" id="KW-1133">Transmembrane helix</keyword>
<reference evidence="6" key="1">
    <citation type="submission" date="2023-06" db="EMBL/GenBank/DDBJ databases">
        <title>SYSU T00b26.</title>
        <authorList>
            <person name="Gao L."/>
            <person name="Fang B.-Z."/>
            <person name="Li W.-J."/>
        </authorList>
    </citation>
    <scope>NUCLEOTIDE SEQUENCE</scope>
    <source>
        <strain evidence="6">SYSU T00b26</strain>
    </source>
</reference>
<keyword evidence="3" id="KW-0812">Transmembrane</keyword>
<sequence>MTWASRMKFLFGLILVLAIVAAGTLVFNQRELRVDSESAAIESATIAVGAEHGGLVTTSYVEEDEEVSAGDPLATLESEQLQLMVAEGLVDVGEQGVGAGGRYTMYAAVDGNVADLGMQVGSYVQAGDVVAEIDERDTLFVEAQFRLSPADFGRIEDGATVDFVLPDRSMLTGVVDRLDVETVDGDALVTIRVESDDLVWGDGSGLIEPGTPVEATLYLRDDGPLAGVSDMLAEFAHRIGL</sequence>
<dbReference type="PANTHER" id="PTHR30386:SF26">
    <property type="entry name" value="TRANSPORT PROTEIN COMB"/>
    <property type="match status" value="1"/>
</dbReference>
<dbReference type="RefSeq" id="WP_301125041.1">
    <property type="nucleotide sequence ID" value="NZ_JAUHPV010000001.1"/>
</dbReference>
<comment type="caution">
    <text evidence="6">The sequence shown here is derived from an EMBL/GenBank/DDBJ whole genome shotgun (WGS) entry which is preliminary data.</text>
</comment>
<proteinExistence type="inferred from homology"/>